<feature type="region of interest" description="Disordered" evidence="1">
    <location>
        <begin position="29"/>
        <end position="71"/>
    </location>
</feature>
<feature type="compositionally biased region" description="Low complexity" evidence="1">
    <location>
        <begin position="33"/>
        <end position="46"/>
    </location>
</feature>
<protein>
    <submittedName>
        <fullName evidence="2">Uncharacterized protein</fullName>
    </submittedName>
</protein>
<dbReference type="RefSeq" id="XP_007410780.1">
    <property type="nucleotide sequence ID" value="XM_007410718.1"/>
</dbReference>
<name>F4RNA8_MELLP</name>
<dbReference type="STRING" id="747676.F4RNA8"/>
<keyword evidence="3" id="KW-1185">Reference proteome</keyword>
<dbReference type="KEGG" id="mlr:MELLADRAFT_106984"/>
<dbReference type="Proteomes" id="UP000001072">
    <property type="component" value="Unassembled WGS sequence"/>
</dbReference>
<dbReference type="HOGENOM" id="CLU_320058_0_0_1"/>
<dbReference type="AlphaFoldDB" id="F4RNA8"/>
<dbReference type="eggNOG" id="ENOG502S0HM">
    <property type="taxonomic scope" value="Eukaryota"/>
</dbReference>
<dbReference type="PANTHER" id="PTHR46579:SF1">
    <property type="entry name" value="F5_8 TYPE C DOMAIN-CONTAINING PROTEIN"/>
    <property type="match status" value="1"/>
</dbReference>
<dbReference type="GeneID" id="18923054"/>
<reference evidence="3" key="1">
    <citation type="journal article" date="2011" name="Proc. Natl. Acad. Sci. U.S.A.">
        <title>Obligate biotrophy features unraveled by the genomic analysis of rust fungi.</title>
        <authorList>
            <person name="Duplessis S."/>
            <person name="Cuomo C.A."/>
            <person name="Lin Y.-C."/>
            <person name="Aerts A."/>
            <person name="Tisserant E."/>
            <person name="Veneault-Fourrey C."/>
            <person name="Joly D.L."/>
            <person name="Hacquard S."/>
            <person name="Amselem J."/>
            <person name="Cantarel B.L."/>
            <person name="Chiu R."/>
            <person name="Coutinho P.M."/>
            <person name="Feau N."/>
            <person name="Field M."/>
            <person name="Frey P."/>
            <person name="Gelhaye E."/>
            <person name="Goldberg J."/>
            <person name="Grabherr M.G."/>
            <person name="Kodira C.D."/>
            <person name="Kohler A."/>
            <person name="Kuees U."/>
            <person name="Lindquist E.A."/>
            <person name="Lucas S.M."/>
            <person name="Mago R."/>
            <person name="Mauceli E."/>
            <person name="Morin E."/>
            <person name="Murat C."/>
            <person name="Pangilinan J.L."/>
            <person name="Park R."/>
            <person name="Pearson M."/>
            <person name="Quesneville H."/>
            <person name="Rouhier N."/>
            <person name="Sakthikumar S."/>
            <person name="Salamov A.A."/>
            <person name="Schmutz J."/>
            <person name="Selles B."/>
            <person name="Shapiro H."/>
            <person name="Tanguay P."/>
            <person name="Tuskan G.A."/>
            <person name="Henrissat B."/>
            <person name="Van de Peer Y."/>
            <person name="Rouze P."/>
            <person name="Ellis J.G."/>
            <person name="Dodds P.N."/>
            <person name="Schein J.E."/>
            <person name="Zhong S."/>
            <person name="Hamelin R.C."/>
            <person name="Grigoriev I.V."/>
            <person name="Szabo L.J."/>
            <person name="Martin F."/>
        </authorList>
    </citation>
    <scope>NUCLEOTIDE SEQUENCE [LARGE SCALE GENOMIC DNA]</scope>
    <source>
        <strain evidence="3">98AG31 / pathotype 3-4-7</strain>
    </source>
</reference>
<accession>F4RNA8</accession>
<proteinExistence type="predicted"/>
<evidence type="ECO:0000256" key="1">
    <source>
        <dbReference type="SAM" id="MobiDB-lite"/>
    </source>
</evidence>
<organism evidence="3">
    <name type="scientific">Melampsora larici-populina (strain 98AG31 / pathotype 3-4-7)</name>
    <name type="common">Poplar leaf rust fungus</name>
    <dbReference type="NCBI Taxonomy" id="747676"/>
    <lineage>
        <taxon>Eukaryota</taxon>
        <taxon>Fungi</taxon>
        <taxon>Dikarya</taxon>
        <taxon>Basidiomycota</taxon>
        <taxon>Pucciniomycotina</taxon>
        <taxon>Pucciniomycetes</taxon>
        <taxon>Pucciniales</taxon>
        <taxon>Melampsoraceae</taxon>
        <taxon>Melampsora</taxon>
    </lineage>
</organism>
<dbReference type="OrthoDB" id="2507524at2759"/>
<sequence>MNRQCDCAICLNKGPTVSLLTIKQHRAKHGLGPPKIQPQQPSSSDPTPSPDPAPSSDSSTPSASKSSSNMTQDVVSSIHDEILRTSLNSIVNLSQQPLGAAAAKRTDGNWLFLCVALVTYLHVVAGVSRRVVDSTLKILRLILIQFSQNISLHKFDEDLLKTFPTSSATALKWLEIESVLERSVCCPKCFKKYRNPEGDEPPIPKLCTRKETERSNWTLRNHTDHTRQANAWKDAPTHNARKKLFDTCGVRWSCLNKLEYWDPTKMVVVDTMHCISGILEYHFRRVWNLDELGKTLDKEKDDSKLSNLLQEAIDTDISMNDTWEPFQPDLDQAMGFSNSDTSSFSNSTGRRVGNLSLNPCTLTVLEEGLGDDEMDDIYDDDGEPLSGTDKSSIPDDLLSTEALKKIRSAIVHTTIPSLMSPPPSNLGSASHGKLKSSDWVVLATVHIPFVIFQLVDLGMIAPDIAINALHLCSLTEIVMNYQSSMTKIQNYFNHLTAYRATLQKLRSDLKPTPNQHMAFHVPFQHFNYGPSAYLAAWQFEQYNGILQRIPNNRKIWELDLTMLRQVCRASNLAVSLDSPDLPECVREVAPLMQCGKKLSSSIGEIPLDEDSATSTSTKAIINMSDNLCSATYQALLRKLNPHNPSSQHQLNQAITSQKLISSRVKFAKQITWSGHTLTKYESSCKNGIIEYNPTHNPEAPVFGQVLQIFHHTRWCTSTSQDIQETFISLLRYRALNESDGLRNPFKNWSDLNIQLFYTNPTKAHMAQGFGLVPELIPEVIQLHQVRYPTASYNYKSRTFGISQPTIAVKSLSRGRHTWS</sequence>
<gene>
    <name evidence="2" type="ORF">MELLADRAFT_106984</name>
</gene>
<dbReference type="VEuPathDB" id="FungiDB:MELLADRAFT_106984"/>
<dbReference type="PANTHER" id="PTHR46579">
    <property type="entry name" value="F5/8 TYPE C DOMAIN-CONTAINING PROTEIN-RELATED"/>
    <property type="match status" value="1"/>
</dbReference>
<dbReference type="EMBL" id="GL883110">
    <property type="protein sequence ID" value="EGG06129.1"/>
    <property type="molecule type" value="Genomic_DNA"/>
</dbReference>
<feature type="compositionally biased region" description="Low complexity" evidence="1">
    <location>
        <begin position="54"/>
        <end position="68"/>
    </location>
</feature>
<dbReference type="InParanoid" id="F4RNA8"/>
<evidence type="ECO:0000313" key="3">
    <source>
        <dbReference type="Proteomes" id="UP000001072"/>
    </source>
</evidence>
<evidence type="ECO:0000313" key="2">
    <source>
        <dbReference type="EMBL" id="EGG06129.1"/>
    </source>
</evidence>